<evidence type="ECO:0000256" key="2">
    <source>
        <dbReference type="ARBA" id="ARBA00022603"/>
    </source>
</evidence>
<evidence type="ECO:0000256" key="1">
    <source>
        <dbReference type="ARBA" id="ARBA00001286"/>
    </source>
</evidence>
<dbReference type="Pfam" id="PF01035">
    <property type="entry name" value="DNA_binding_1"/>
    <property type="match status" value="1"/>
</dbReference>
<evidence type="ECO:0000313" key="9">
    <source>
        <dbReference type="Proteomes" id="UP000295063"/>
    </source>
</evidence>
<name>A0A4R1Q0B3_9FIRM</name>
<sequence>MSFNDRVYEIVRQIPEGKVLSYGQVACMAGSWRASRAVGYALHRNPYQGKVPCHRVVFQDGRLAKGFVFGGSGVQRQLLEAEGVRFTDEGCVDMGKCRWNP</sequence>
<dbReference type="PANTHER" id="PTHR42942:SF1">
    <property type="entry name" value="ALKYLTRANSFERASE-LIKE PROTEIN 1"/>
    <property type="match status" value="1"/>
</dbReference>
<keyword evidence="4" id="KW-0227">DNA damage</keyword>
<evidence type="ECO:0000256" key="3">
    <source>
        <dbReference type="ARBA" id="ARBA00022679"/>
    </source>
</evidence>
<evidence type="ECO:0000259" key="7">
    <source>
        <dbReference type="Pfam" id="PF01035"/>
    </source>
</evidence>
<dbReference type="InterPro" id="IPR001497">
    <property type="entry name" value="MethylDNA_cys_MeTrfase_AS"/>
</dbReference>
<keyword evidence="9" id="KW-1185">Reference proteome</keyword>
<keyword evidence="3 8" id="KW-0808">Transferase</keyword>
<dbReference type="GO" id="GO:0006281">
    <property type="term" value="P:DNA repair"/>
    <property type="evidence" value="ECO:0007669"/>
    <property type="project" value="UniProtKB-KW"/>
</dbReference>
<dbReference type="PANTHER" id="PTHR42942">
    <property type="entry name" value="6-O-METHYLGUANINE DNA METHYLTRANSFERASE"/>
    <property type="match status" value="1"/>
</dbReference>
<feature type="domain" description="Methylated-DNA-[protein]-cysteine S-methyltransferase DNA binding" evidence="7">
    <location>
        <begin position="3"/>
        <end position="84"/>
    </location>
</feature>
<dbReference type="InterPro" id="IPR036217">
    <property type="entry name" value="MethylDNA_cys_MeTrfase_DNAb"/>
</dbReference>
<dbReference type="CDD" id="cd06445">
    <property type="entry name" value="ATase"/>
    <property type="match status" value="1"/>
</dbReference>
<protein>
    <submittedName>
        <fullName evidence="8">Methylated-DNA-protein-cysteine methyltransferase-like protein</fullName>
    </submittedName>
</protein>
<dbReference type="SUPFAM" id="SSF46767">
    <property type="entry name" value="Methylated DNA-protein cysteine methyltransferase, C-terminal domain"/>
    <property type="match status" value="1"/>
</dbReference>
<evidence type="ECO:0000256" key="5">
    <source>
        <dbReference type="ARBA" id="ARBA00023204"/>
    </source>
</evidence>
<evidence type="ECO:0000256" key="4">
    <source>
        <dbReference type="ARBA" id="ARBA00022763"/>
    </source>
</evidence>
<dbReference type="GO" id="GO:0032259">
    <property type="term" value="P:methylation"/>
    <property type="evidence" value="ECO:0007669"/>
    <property type="project" value="UniProtKB-KW"/>
</dbReference>
<organism evidence="8 9">
    <name type="scientific">Anaerospora hongkongensis</name>
    <dbReference type="NCBI Taxonomy" id="244830"/>
    <lineage>
        <taxon>Bacteria</taxon>
        <taxon>Bacillati</taxon>
        <taxon>Bacillota</taxon>
        <taxon>Negativicutes</taxon>
        <taxon>Selenomonadales</taxon>
        <taxon>Sporomusaceae</taxon>
        <taxon>Anaerospora</taxon>
    </lineage>
</organism>
<dbReference type="GO" id="GO:0003908">
    <property type="term" value="F:methylated-DNA-[protein]-cysteine S-methyltransferase activity"/>
    <property type="evidence" value="ECO:0007669"/>
    <property type="project" value="UniProtKB-EC"/>
</dbReference>
<dbReference type="InterPro" id="IPR036388">
    <property type="entry name" value="WH-like_DNA-bd_sf"/>
</dbReference>
<dbReference type="Gene3D" id="1.10.10.10">
    <property type="entry name" value="Winged helix-like DNA-binding domain superfamily/Winged helix DNA-binding domain"/>
    <property type="match status" value="1"/>
</dbReference>
<keyword evidence="5" id="KW-0234">DNA repair</keyword>
<comment type="catalytic activity">
    <reaction evidence="1">
        <text>a 4-O-methyl-thymidine in DNA + L-cysteinyl-[protein] = a thymidine in DNA + S-methyl-L-cysteinyl-[protein]</text>
        <dbReference type="Rhea" id="RHEA:53428"/>
        <dbReference type="Rhea" id="RHEA-COMP:10131"/>
        <dbReference type="Rhea" id="RHEA-COMP:10132"/>
        <dbReference type="Rhea" id="RHEA-COMP:13555"/>
        <dbReference type="Rhea" id="RHEA-COMP:13556"/>
        <dbReference type="ChEBI" id="CHEBI:29950"/>
        <dbReference type="ChEBI" id="CHEBI:82612"/>
        <dbReference type="ChEBI" id="CHEBI:137386"/>
        <dbReference type="ChEBI" id="CHEBI:137387"/>
        <dbReference type="EC" id="2.1.1.63"/>
    </reaction>
</comment>
<dbReference type="AlphaFoldDB" id="A0A4R1Q0B3"/>
<comment type="catalytic activity">
    <reaction evidence="6">
        <text>a 6-O-methyl-2'-deoxyguanosine in DNA + L-cysteinyl-[protein] = S-methyl-L-cysteinyl-[protein] + a 2'-deoxyguanosine in DNA</text>
        <dbReference type="Rhea" id="RHEA:24000"/>
        <dbReference type="Rhea" id="RHEA-COMP:10131"/>
        <dbReference type="Rhea" id="RHEA-COMP:10132"/>
        <dbReference type="Rhea" id="RHEA-COMP:11367"/>
        <dbReference type="Rhea" id="RHEA-COMP:11368"/>
        <dbReference type="ChEBI" id="CHEBI:29950"/>
        <dbReference type="ChEBI" id="CHEBI:82612"/>
        <dbReference type="ChEBI" id="CHEBI:85445"/>
        <dbReference type="ChEBI" id="CHEBI:85448"/>
        <dbReference type="EC" id="2.1.1.63"/>
    </reaction>
</comment>
<gene>
    <name evidence="8" type="ORF">EV210_106270</name>
</gene>
<dbReference type="InterPro" id="IPR014048">
    <property type="entry name" value="MethylDNA_cys_MeTrfase_DNA-bd"/>
</dbReference>
<dbReference type="EMBL" id="SLUI01000006">
    <property type="protein sequence ID" value="TCL37401.1"/>
    <property type="molecule type" value="Genomic_DNA"/>
</dbReference>
<evidence type="ECO:0000256" key="6">
    <source>
        <dbReference type="ARBA" id="ARBA00049348"/>
    </source>
</evidence>
<dbReference type="NCBIfam" id="TIGR00589">
    <property type="entry name" value="ogt"/>
    <property type="match status" value="1"/>
</dbReference>
<comment type="caution">
    <text evidence="8">The sequence shown here is derived from an EMBL/GenBank/DDBJ whole genome shotgun (WGS) entry which is preliminary data.</text>
</comment>
<proteinExistence type="predicted"/>
<dbReference type="PROSITE" id="PS00374">
    <property type="entry name" value="MGMT"/>
    <property type="match status" value="1"/>
</dbReference>
<dbReference type="RefSeq" id="WP_165898871.1">
    <property type="nucleotide sequence ID" value="NZ_DAIMLW010000087.1"/>
</dbReference>
<dbReference type="Proteomes" id="UP000295063">
    <property type="component" value="Unassembled WGS sequence"/>
</dbReference>
<keyword evidence="2 8" id="KW-0489">Methyltransferase</keyword>
<dbReference type="InterPro" id="IPR052520">
    <property type="entry name" value="ATL_DNA_repair"/>
</dbReference>
<reference evidence="8 9" key="1">
    <citation type="submission" date="2019-03" db="EMBL/GenBank/DDBJ databases">
        <title>Genomic Encyclopedia of Type Strains, Phase IV (KMG-IV): sequencing the most valuable type-strain genomes for metagenomic binning, comparative biology and taxonomic classification.</title>
        <authorList>
            <person name="Goeker M."/>
        </authorList>
    </citation>
    <scope>NUCLEOTIDE SEQUENCE [LARGE SCALE GENOMIC DNA]</scope>
    <source>
        <strain evidence="8 9">DSM 15969</strain>
    </source>
</reference>
<evidence type="ECO:0000313" key="8">
    <source>
        <dbReference type="EMBL" id="TCL37401.1"/>
    </source>
</evidence>
<accession>A0A4R1Q0B3</accession>